<organism evidence="1">
    <name type="scientific">uncultured Caudovirales phage</name>
    <dbReference type="NCBI Taxonomy" id="2100421"/>
    <lineage>
        <taxon>Viruses</taxon>
        <taxon>Duplodnaviria</taxon>
        <taxon>Heunggongvirae</taxon>
        <taxon>Uroviricota</taxon>
        <taxon>Caudoviricetes</taxon>
        <taxon>Peduoviridae</taxon>
        <taxon>Maltschvirus</taxon>
        <taxon>Maltschvirus maltsch</taxon>
    </lineage>
</organism>
<gene>
    <name evidence="1" type="ORF">UFOVP215_39</name>
</gene>
<name>A0A6J7WQ47_9CAUD</name>
<accession>A0A6J7WQ47</accession>
<reference evidence="1" key="1">
    <citation type="submission" date="2020-05" db="EMBL/GenBank/DDBJ databases">
        <authorList>
            <person name="Chiriac C."/>
            <person name="Salcher M."/>
            <person name="Ghai R."/>
            <person name="Kavagutti S V."/>
        </authorList>
    </citation>
    <scope>NUCLEOTIDE SEQUENCE</scope>
</reference>
<evidence type="ECO:0000313" key="1">
    <source>
        <dbReference type="EMBL" id="CAB5218822.1"/>
    </source>
</evidence>
<protein>
    <submittedName>
        <fullName evidence="1">Uncharacterized protein</fullName>
    </submittedName>
</protein>
<proteinExistence type="predicted"/>
<sequence length="116" mass="13551">MIVLPAQIESIASRKDKTIRLTLGTQELNPNTAAQIFSMNQQFCYFAIKTESFFQNELDLVNDLKADINAKTPSQRLRNILYRLYEQDNVGYRDFNTFYISIMETICEHYKNKING</sequence>
<dbReference type="EMBL" id="LR798266">
    <property type="protein sequence ID" value="CAB5218822.1"/>
    <property type="molecule type" value="Genomic_DNA"/>
</dbReference>